<evidence type="ECO:0000256" key="9">
    <source>
        <dbReference type="SAM" id="MobiDB-lite"/>
    </source>
</evidence>
<dbReference type="PROSITE" id="PS00217">
    <property type="entry name" value="SUGAR_TRANSPORT_2"/>
    <property type="match status" value="1"/>
</dbReference>
<feature type="transmembrane region" description="Helical" evidence="10">
    <location>
        <begin position="310"/>
        <end position="332"/>
    </location>
</feature>
<evidence type="ECO:0000256" key="10">
    <source>
        <dbReference type="SAM" id="Phobius"/>
    </source>
</evidence>
<protein>
    <recommendedName>
        <fullName evidence="11">Major facilitator superfamily (MFS) profile domain-containing protein</fullName>
    </recommendedName>
</protein>
<dbReference type="InterPro" id="IPR020846">
    <property type="entry name" value="MFS_dom"/>
</dbReference>
<feature type="transmembrane region" description="Helical" evidence="10">
    <location>
        <begin position="183"/>
        <end position="204"/>
    </location>
</feature>
<dbReference type="Proteomes" id="UP001305414">
    <property type="component" value="Unassembled WGS sequence"/>
</dbReference>
<dbReference type="PROSITE" id="PS50850">
    <property type="entry name" value="MFS"/>
    <property type="match status" value="1"/>
</dbReference>
<dbReference type="NCBIfam" id="TIGR00879">
    <property type="entry name" value="SP"/>
    <property type="match status" value="1"/>
</dbReference>
<comment type="similarity">
    <text evidence="2 8">Belongs to the major facilitator superfamily. Sugar transporter (TC 2.A.1.1) family.</text>
</comment>
<feature type="transmembrane region" description="Helical" evidence="10">
    <location>
        <begin position="411"/>
        <end position="438"/>
    </location>
</feature>
<evidence type="ECO:0000256" key="1">
    <source>
        <dbReference type="ARBA" id="ARBA00004141"/>
    </source>
</evidence>
<dbReference type="GO" id="GO:0005351">
    <property type="term" value="F:carbohydrate:proton symporter activity"/>
    <property type="evidence" value="ECO:0007669"/>
    <property type="project" value="TreeGrafter"/>
</dbReference>
<dbReference type="InterPro" id="IPR003663">
    <property type="entry name" value="Sugar/inositol_transpt"/>
</dbReference>
<feature type="transmembrane region" description="Helical" evidence="10">
    <location>
        <begin position="216"/>
        <end position="237"/>
    </location>
</feature>
<dbReference type="PANTHER" id="PTHR48022:SF21">
    <property type="entry name" value="QUINATE TRANSPORTER, PUTATIVE (AFU_ORTHOLOGUE AFUA_6G06960)-RELATED"/>
    <property type="match status" value="1"/>
</dbReference>
<evidence type="ECO:0000313" key="13">
    <source>
        <dbReference type="Proteomes" id="UP001305414"/>
    </source>
</evidence>
<dbReference type="PROSITE" id="PS00216">
    <property type="entry name" value="SUGAR_TRANSPORT_1"/>
    <property type="match status" value="1"/>
</dbReference>
<evidence type="ECO:0000256" key="7">
    <source>
        <dbReference type="ARBA" id="ARBA00023180"/>
    </source>
</evidence>
<keyword evidence="13" id="KW-1185">Reference proteome</keyword>
<dbReference type="FunFam" id="1.20.1250.20:FF:000026">
    <property type="entry name" value="MFS quinate transporter QutD"/>
    <property type="match status" value="1"/>
</dbReference>
<evidence type="ECO:0000256" key="6">
    <source>
        <dbReference type="ARBA" id="ARBA00023136"/>
    </source>
</evidence>
<keyword evidence="6 10" id="KW-0472">Membrane</keyword>
<comment type="caution">
    <text evidence="12">The sequence shown here is derived from an EMBL/GenBank/DDBJ whole genome shotgun (WGS) entry which is preliminary data.</text>
</comment>
<feature type="transmembrane region" description="Helical" evidence="10">
    <location>
        <begin position="352"/>
        <end position="370"/>
    </location>
</feature>
<reference evidence="12 13" key="1">
    <citation type="submission" date="2023-10" db="EMBL/GenBank/DDBJ databases">
        <title>Draft genome sequence of Xylaria bambusicola isolate GMP-LS, the root and basal stem rot pathogen of sugarcane in Indonesia.</title>
        <authorList>
            <person name="Selvaraj P."/>
            <person name="Muralishankar V."/>
            <person name="Muruganantham S."/>
            <person name="Sp S."/>
            <person name="Haryani S."/>
            <person name="Lau K.J.X."/>
            <person name="Naqvi N.I."/>
        </authorList>
    </citation>
    <scope>NUCLEOTIDE SEQUENCE [LARGE SCALE GENOMIC DNA]</scope>
    <source>
        <strain evidence="12">GMP-LS</strain>
    </source>
</reference>
<feature type="region of interest" description="Disordered" evidence="9">
    <location>
        <begin position="523"/>
        <end position="548"/>
    </location>
</feature>
<dbReference type="Gene3D" id="1.20.1250.20">
    <property type="entry name" value="MFS general substrate transporter like domains"/>
    <property type="match status" value="1"/>
</dbReference>
<feature type="transmembrane region" description="Helical" evidence="10">
    <location>
        <begin position="484"/>
        <end position="503"/>
    </location>
</feature>
<feature type="transmembrane region" description="Helical" evidence="10">
    <location>
        <begin position="151"/>
        <end position="171"/>
    </location>
</feature>
<keyword evidence="3 8" id="KW-0813">Transport</keyword>
<feature type="transmembrane region" description="Helical" evidence="10">
    <location>
        <begin position="459"/>
        <end position="478"/>
    </location>
</feature>
<dbReference type="InterPro" id="IPR036259">
    <property type="entry name" value="MFS_trans_sf"/>
</dbReference>
<feature type="domain" description="Major facilitator superfamily (MFS) profile" evidence="11">
    <location>
        <begin position="50"/>
        <end position="506"/>
    </location>
</feature>
<dbReference type="AlphaFoldDB" id="A0AAN7Z5D1"/>
<evidence type="ECO:0000256" key="8">
    <source>
        <dbReference type="RuleBase" id="RU003346"/>
    </source>
</evidence>
<feature type="transmembrane region" description="Helical" evidence="10">
    <location>
        <begin position="125"/>
        <end position="145"/>
    </location>
</feature>
<evidence type="ECO:0000256" key="5">
    <source>
        <dbReference type="ARBA" id="ARBA00022989"/>
    </source>
</evidence>
<dbReference type="Pfam" id="PF00083">
    <property type="entry name" value="Sugar_tr"/>
    <property type="match status" value="1"/>
</dbReference>
<gene>
    <name evidence="12" type="ORF">RRF57_006167</name>
</gene>
<dbReference type="EMBL" id="JAWHQM010000016">
    <property type="protein sequence ID" value="KAK5630452.1"/>
    <property type="molecule type" value="Genomic_DNA"/>
</dbReference>
<dbReference type="InterPro" id="IPR050360">
    <property type="entry name" value="MFS_Sugar_Transporters"/>
</dbReference>
<organism evidence="12 13">
    <name type="scientific">Xylaria bambusicola</name>
    <dbReference type="NCBI Taxonomy" id="326684"/>
    <lineage>
        <taxon>Eukaryota</taxon>
        <taxon>Fungi</taxon>
        <taxon>Dikarya</taxon>
        <taxon>Ascomycota</taxon>
        <taxon>Pezizomycotina</taxon>
        <taxon>Sordariomycetes</taxon>
        <taxon>Xylariomycetidae</taxon>
        <taxon>Xylariales</taxon>
        <taxon>Xylariaceae</taxon>
        <taxon>Xylaria</taxon>
    </lineage>
</organism>
<evidence type="ECO:0000259" key="11">
    <source>
        <dbReference type="PROSITE" id="PS50850"/>
    </source>
</evidence>
<keyword evidence="7" id="KW-0325">Glycoprotein</keyword>
<evidence type="ECO:0000256" key="4">
    <source>
        <dbReference type="ARBA" id="ARBA00022692"/>
    </source>
</evidence>
<evidence type="ECO:0000313" key="12">
    <source>
        <dbReference type="EMBL" id="KAK5630452.1"/>
    </source>
</evidence>
<comment type="subcellular location">
    <subcellularLocation>
        <location evidence="1">Membrane</location>
        <topology evidence="1">Multi-pass membrane protein</topology>
    </subcellularLocation>
</comment>
<dbReference type="InterPro" id="IPR005829">
    <property type="entry name" value="Sugar_transporter_CS"/>
</dbReference>
<dbReference type="PANTHER" id="PTHR48022">
    <property type="entry name" value="PLASTIDIC GLUCOSE TRANSPORTER 4"/>
    <property type="match status" value="1"/>
</dbReference>
<evidence type="ECO:0000256" key="2">
    <source>
        <dbReference type="ARBA" id="ARBA00010992"/>
    </source>
</evidence>
<sequence length="548" mass="60218">MSGQRFLKKIVKNEAMKTDPKEIYGWRVFLLACSVSLRRPPLANLVTFADVHQACFGAASFGWDSGVIGGVIKLDTFIEDYKLGDTSSVSSANLQANIVSVLQAGCFAGALAAYPLADLLGRKWCLVYASIFTLAGVILQAAASGHLEPLYIGRFVAGLGVGASSVVNPIYVSENAPRAIRGLLTGMYQLFIVTGSLIAFWTNFGAELHLHGATKYIVPLAVQGLPALFLFSLMLMCDESPRYLARKDRWEEAKNILRRLRQLPDDHPYLQEEFQEIADQLEQERQLMGDATFWSLQKEMWTVAPNRKRAVLSILLMVFQQLTGTNAINVYAPTIFTNLGIMGTQNSLLGTGVYGIVKVVSCSVFLLFMADSLGRRRSLLVSGIGQSFCMWYIGIYLRVAPPVDGAPVPVAGYFALAFIFVFAAFFQFGWGPACWILVSEIPTARLRPLNVSLAAATQWLFNFVVARTLPVMLATLGYKGYGTYFIYGSFGVIMVIFVFFFIPETKGVSLEHMGELFGELPSESKSVGKGNKRPSAVEITDTNAPQRV</sequence>
<dbReference type="PRINTS" id="PR00171">
    <property type="entry name" value="SUGRTRNSPORT"/>
</dbReference>
<dbReference type="SUPFAM" id="SSF103473">
    <property type="entry name" value="MFS general substrate transporter"/>
    <property type="match status" value="1"/>
</dbReference>
<name>A0AAN7Z5D1_9PEZI</name>
<proteinExistence type="inferred from homology"/>
<feature type="transmembrane region" description="Helical" evidence="10">
    <location>
        <begin position="379"/>
        <end position="399"/>
    </location>
</feature>
<dbReference type="GO" id="GO:0016020">
    <property type="term" value="C:membrane"/>
    <property type="evidence" value="ECO:0007669"/>
    <property type="project" value="UniProtKB-SubCell"/>
</dbReference>
<keyword evidence="5 10" id="KW-1133">Transmembrane helix</keyword>
<keyword evidence="4 10" id="KW-0812">Transmembrane</keyword>
<evidence type="ECO:0000256" key="3">
    <source>
        <dbReference type="ARBA" id="ARBA00022448"/>
    </source>
</evidence>
<dbReference type="InterPro" id="IPR005828">
    <property type="entry name" value="MFS_sugar_transport-like"/>
</dbReference>
<accession>A0AAN7Z5D1</accession>